<dbReference type="InterPro" id="IPR051450">
    <property type="entry name" value="Gfo/Idh/MocA_Oxidoreductases"/>
</dbReference>
<dbReference type="InterPro" id="IPR036291">
    <property type="entry name" value="NAD(P)-bd_dom_sf"/>
</dbReference>
<protein>
    <submittedName>
        <fullName evidence="3">Scyllo-inositol 2-dehydrogenase (NAD(+))</fullName>
        <ecNumber evidence="3">1.1.1.370</ecNumber>
    </submittedName>
</protein>
<dbReference type="GO" id="GO:0000166">
    <property type="term" value="F:nucleotide binding"/>
    <property type="evidence" value="ECO:0007669"/>
    <property type="project" value="InterPro"/>
</dbReference>
<dbReference type="PANTHER" id="PTHR43377:SF1">
    <property type="entry name" value="BILIVERDIN REDUCTASE A"/>
    <property type="match status" value="1"/>
</dbReference>
<sequence length="321" mass="35443">MMKGVIVGAGFMGRTHLEAYASRKDAEIVCIVDRDEQKAKALTQAYGIEALAELSRALEEWKIDFVDVCLPSTLHKQAVVTALEAGAHVLVEKPFALSLEDADAMIEAADKARRRLMVAHVCRFMPQYQYLKQTVATERLGKSLIFSAWRLSETPGWSWNNWLNDKSLSGGTLLDLSIHDLDIANWLFGTPVEHRLKEIASPLKTGPSHLISSLGYPGIGAVTIEASHLMPAGYPFSAGFRLVTERGSLEWGTSAAQPGCLGEFTDQGERQIEIKEEDPYRREIQHFLDCLRTGKAFAISPREARLAVRTVAMLQDPGGCC</sequence>
<dbReference type="Gene3D" id="3.30.360.10">
    <property type="entry name" value="Dihydrodipicolinate Reductase, domain 2"/>
    <property type="match status" value="1"/>
</dbReference>
<dbReference type="PANTHER" id="PTHR43377">
    <property type="entry name" value="BILIVERDIN REDUCTASE A"/>
    <property type="match status" value="1"/>
</dbReference>
<dbReference type="EC" id="1.1.1.370" evidence="3"/>
<dbReference type="GO" id="GO:0016491">
    <property type="term" value="F:oxidoreductase activity"/>
    <property type="evidence" value="ECO:0007669"/>
    <property type="project" value="UniProtKB-KW"/>
</dbReference>
<organism evidence="3">
    <name type="scientific">bioreactor metagenome</name>
    <dbReference type="NCBI Taxonomy" id="1076179"/>
    <lineage>
        <taxon>unclassified sequences</taxon>
        <taxon>metagenomes</taxon>
        <taxon>ecological metagenomes</taxon>
    </lineage>
</organism>
<dbReference type="InterPro" id="IPR000683">
    <property type="entry name" value="Gfo/Idh/MocA-like_OxRdtase_N"/>
</dbReference>
<feature type="domain" description="Gfo/Idh/MocA-like oxidoreductase N-terminal" evidence="1">
    <location>
        <begin position="4"/>
        <end position="120"/>
    </location>
</feature>
<dbReference type="AlphaFoldDB" id="A0A644TUT7"/>
<accession>A0A644TUT7</accession>
<name>A0A644TUT7_9ZZZZ</name>
<dbReference type="InterPro" id="IPR055170">
    <property type="entry name" value="GFO_IDH_MocA-like_dom"/>
</dbReference>
<evidence type="ECO:0000313" key="3">
    <source>
        <dbReference type="EMBL" id="MPL70746.1"/>
    </source>
</evidence>
<dbReference type="SUPFAM" id="SSF55347">
    <property type="entry name" value="Glyceraldehyde-3-phosphate dehydrogenase-like, C-terminal domain"/>
    <property type="match status" value="1"/>
</dbReference>
<comment type="caution">
    <text evidence="3">The sequence shown here is derived from an EMBL/GenBank/DDBJ whole genome shotgun (WGS) entry which is preliminary data.</text>
</comment>
<dbReference type="Pfam" id="PF01408">
    <property type="entry name" value="GFO_IDH_MocA"/>
    <property type="match status" value="1"/>
</dbReference>
<evidence type="ECO:0000259" key="1">
    <source>
        <dbReference type="Pfam" id="PF01408"/>
    </source>
</evidence>
<dbReference type="EMBL" id="VSSQ01000054">
    <property type="protein sequence ID" value="MPL70746.1"/>
    <property type="molecule type" value="Genomic_DNA"/>
</dbReference>
<keyword evidence="3" id="KW-0560">Oxidoreductase</keyword>
<dbReference type="SUPFAM" id="SSF51735">
    <property type="entry name" value="NAD(P)-binding Rossmann-fold domains"/>
    <property type="match status" value="1"/>
</dbReference>
<proteinExistence type="predicted"/>
<evidence type="ECO:0000259" key="2">
    <source>
        <dbReference type="Pfam" id="PF22725"/>
    </source>
</evidence>
<reference evidence="3" key="1">
    <citation type="submission" date="2019-08" db="EMBL/GenBank/DDBJ databases">
        <authorList>
            <person name="Kucharzyk K."/>
            <person name="Murdoch R.W."/>
            <person name="Higgins S."/>
            <person name="Loffler F."/>
        </authorList>
    </citation>
    <scope>NUCLEOTIDE SEQUENCE</scope>
</reference>
<dbReference type="Gene3D" id="3.40.50.720">
    <property type="entry name" value="NAD(P)-binding Rossmann-like Domain"/>
    <property type="match status" value="1"/>
</dbReference>
<dbReference type="Pfam" id="PF22725">
    <property type="entry name" value="GFO_IDH_MocA_C3"/>
    <property type="match status" value="1"/>
</dbReference>
<gene>
    <name evidence="3" type="primary">iolX_2</name>
    <name evidence="3" type="ORF">SDC9_16507</name>
</gene>
<feature type="domain" description="GFO/IDH/MocA-like oxidoreductase" evidence="2">
    <location>
        <begin position="128"/>
        <end position="250"/>
    </location>
</feature>